<name>A0A2I0V6T8_9ASPA</name>
<dbReference type="AlphaFoldDB" id="A0A2I0V6T8"/>
<proteinExistence type="predicted"/>
<evidence type="ECO:0000313" key="1">
    <source>
        <dbReference type="EMBL" id="PKU59116.1"/>
    </source>
</evidence>
<evidence type="ECO:0000313" key="2">
    <source>
        <dbReference type="Proteomes" id="UP000233837"/>
    </source>
</evidence>
<keyword evidence="2" id="KW-1185">Reference proteome</keyword>
<protein>
    <submittedName>
        <fullName evidence="1">Uncharacterized protein</fullName>
    </submittedName>
</protein>
<dbReference type="EMBL" id="KZ504159">
    <property type="protein sequence ID" value="PKU59116.1"/>
    <property type="molecule type" value="Genomic_DNA"/>
</dbReference>
<accession>A0A2I0V6T8</accession>
<organism evidence="1 2">
    <name type="scientific">Dendrobium catenatum</name>
    <dbReference type="NCBI Taxonomy" id="906689"/>
    <lineage>
        <taxon>Eukaryota</taxon>
        <taxon>Viridiplantae</taxon>
        <taxon>Streptophyta</taxon>
        <taxon>Embryophyta</taxon>
        <taxon>Tracheophyta</taxon>
        <taxon>Spermatophyta</taxon>
        <taxon>Magnoliopsida</taxon>
        <taxon>Liliopsida</taxon>
        <taxon>Asparagales</taxon>
        <taxon>Orchidaceae</taxon>
        <taxon>Epidendroideae</taxon>
        <taxon>Malaxideae</taxon>
        <taxon>Dendrobiinae</taxon>
        <taxon>Dendrobium</taxon>
    </lineage>
</organism>
<gene>
    <name evidence="1" type="ORF">MA16_Dca014858</name>
</gene>
<reference evidence="1 2" key="1">
    <citation type="journal article" date="2016" name="Sci. Rep.">
        <title>The Dendrobium catenatum Lindl. genome sequence provides insights into polysaccharide synthase, floral development and adaptive evolution.</title>
        <authorList>
            <person name="Zhang G.Q."/>
            <person name="Xu Q."/>
            <person name="Bian C."/>
            <person name="Tsai W.C."/>
            <person name="Yeh C.M."/>
            <person name="Liu K.W."/>
            <person name="Yoshida K."/>
            <person name="Zhang L.S."/>
            <person name="Chang S.B."/>
            <person name="Chen F."/>
            <person name="Shi Y."/>
            <person name="Su Y.Y."/>
            <person name="Zhang Y.Q."/>
            <person name="Chen L.J."/>
            <person name="Yin Y."/>
            <person name="Lin M."/>
            <person name="Huang H."/>
            <person name="Deng H."/>
            <person name="Wang Z.W."/>
            <person name="Zhu S.L."/>
            <person name="Zhao X."/>
            <person name="Deng C."/>
            <person name="Niu S.C."/>
            <person name="Huang J."/>
            <person name="Wang M."/>
            <person name="Liu G.H."/>
            <person name="Yang H.J."/>
            <person name="Xiao X.J."/>
            <person name="Hsiao Y.Y."/>
            <person name="Wu W.L."/>
            <person name="Chen Y.Y."/>
            <person name="Mitsuda N."/>
            <person name="Ohme-Takagi M."/>
            <person name="Luo Y.B."/>
            <person name="Van de Peer Y."/>
            <person name="Liu Z.J."/>
        </authorList>
    </citation>
    <scope>NUCLEOTIDE SEQUENCE [LARGE SCALE GENOMIC DNA]</scope>
    <source>
        <tissue evidence="1">The whole plant</tissue>
    </source>
</reference>
<sequence length="66" mass="7115">MAIQACALGLGSDFYDWRWGRLAVCLQPVSAGRMLRNGFGVFVPGLFILEGAYKVEDNCGEFGVAA</sequence>
<reference evidence="1 2" key="2">
    <citation type="journal article" date="2017" name="Nature">
        <title>The Apostasia genome and the evolution of orchids.</title>
        <authorList>
            <person name="Zhang G.Q."/>
            <person name="Liu K.W."/>
            <person name="Li Z."/>
            <person name="Lohaus R."/>
            <person name="Hsiao Y.Y."/>
            <person name="Niu S.C."/>
            <person name="Wang J.Y."/>
            <person name="Lin Y.C."/>
            <person name="Xu Q."/>
            <person name="Chen L.J."/>
            <person name="Yoshida K."/>
            <person name="Fujiwara S."/>
            <person name="Wang Z.W."/>
            <person name="Zhang Y.Q."/>
            <person name="Mitsuda N."/>
            <person name="Wang M."/>
            <person name="Liu G.H."/>
            <person name="Pecoraro L."/>
            <person name="Huang H.X."/>
            <person name="Xiao X.J."/>
            <person name="Lin M."/>
            <person name="Wu X.Y."/>
            <person name="Wu W.L."/>
            <person name="Chen Y.Y."/>
            <person name="Chang S.B."/>
            <person name="Sakamoto S."/>
            <person name="Ohme-Takagi M."/>
            <person name="Yagi M."/>
            <person name="Zeng S.J."/>
            <person name="Shen C.Y."/>
            <person name="Yeh C.M."/>
            <person name="Luo Y.B."/>
            <person name="Tsai W.C."/>
            <person name="Van de Peer Y."/>
            <person name="Liu Z.J."/>
        </authorList>
    </citation>
    <scope>NUCLEOTIDE SEQUENCE [LARGE SCALE GENOMIC DNA]</scope>
    <source>
        <tissue evidence="1">The whole plant</tissue>
    </source>
</reference>
<dbReference type="Proteomes" id="UP000233837">
    <property type="component" value="Unassembled WGS sequence"/>
</dbReference>